<dbReference type="Proteomes" id="UP000660380">
    <property type="component" value="Unassembled WGS sequence"/>
</dbReference>
<evidence type="ECO:0008006" key="3">
    <source>
        <dbReference type="Google" id="ProtNLM"/>
    </source>
</evidence>
<evidence type="ECO:0000313" key="1">
    <source>
        <dbReference type="EMBL" id="MBD2609474.1"/>
    </source>
</evidence>
<protein>
    <recommendedName>
        <fullName evidence="3">Type I restriction enzyme R protein N-terminal domain-containing protein</fullName>
    </recommendedName>
</protein>
<evidence type="ECO:0000313" key="2">
    <source>
        <dbReference type="Proteomes" id="UP000660380"/>
    </source>
</evidence>
<dbReference type="EMBL" id="JACJTA010000161">
    <property type="protein sequence ID" value="MBD2609474.1"/>
    <property type="molecule type" value="Genomic_DNA"/>
</dbReference>
<comment type="caution">
    <text evidence="1">The sequence shown here is derived from an EMBL/GenBank/DDBJ whole genome shotgun (WGS) entry which is preliminary data.</text>
</comment>
<organism evidence="1 2">
    <name type="scientific">Scytonema hofmannii FACHB-248</name>
    <dbReference type="NCBI Taxonomy" id="1842502"/>
    <lineage>
        <taxon>Bacteria</taxon>
        <taxon>Bacillati</taxon>
        <taxon>Cyanobacteriota</taxon>
        <taxon>Cyanophyceae</taxon>
        <taxon>Nostocales</taxon>
        <taxon>Scytonemataceae</taxon>
        <taxon>Scytonema</taxon>
    </lineage>
</organism>
<reference evidence="1 2" key="1">
    <citation type="journal article" date="2020" name="ISME J.">
        <title>Comparative genomics reveals insights into cyanobacterial evolution and habitat adaptation.</title>
        <authorList>
            <person name="Chen M.Y."/>
            <person name="Teng W.K."/>
            <person name="Zhao L."/>
            <person name="Hu C.X."/>
            <person name="Zhou Y.K."/>
            <person name="Han B.P."/>
            <person name="Song L.R."/>
            <person name="Shu W.S."/>
        </authorList>
    </citation>
    <scope>NUCLEOTIDE SEQUENCE [LARGE SCALE GENOMIC DNA]</scope>
    <source>
        <strain evidence="1 2">FACHB-248</strain>
    </source>
</reference>
<accession>A0ABR8H1Y2</accession>
<sequence>MPFSSYKSISVVAKEFQIKYVRDNFIIETYFQISDIFKQELDLIFNEGVFDNSEIAICENIIYPVLKEVWKAYRSKFLLWSHQTLIYDDKLCGVPDYILAKRSPLGTVVFDKPYFVLVEAKKESDFTEGWGQCLAEMLAVQRINNEPEKTIFGIVSNGAVWQFGKLSLDIFTQNKTFYTIQDLEQLFAAVNYVFQQCELQLDK</sequence>
<keyword evidence="2" id="KW-1185">Reference proteome</keyword>
<gene>
    <name evidence="1" type="ORF">H6G81_34540</name>
</gene>
<name>A0ABR8H1Y2_9CYAN</name>
<dbReference type="RefSeq" id="WP_029637521.1">
    <property type="nucleotide sequence ID" value="NZ_JACJTA010000161.1"/>
</dbReference>
<proteinExistence type="predicted"/>